<dbReference type="SUPFAM" id="SSF49899">
    <property type="entry name" value="Concanavalin A-like lectins/glucanases"/>
    <property type="match status" value="2"/>
</dbReference>
<feature type="compositionally biased region" description="Low complexity" evidence="11">
    <location>
        <begin position="99"/>
        <end position="108"/>
    </location>
</feature>
<evidence type="ECO:0000256" key="2">
    <source>
        <dbReference type="ARBA" id="ARBA00004613"/>
    </source>
</evidence>
<comment type="subcellular location">
    <subcellularLocation>
        <location evidence="1">Membrane</location>
    </subcellularLocation>
    <subcellularLocation>
        <location evidence="2">Secreted</location>
    </subcellularLocation>
</comment>
<keyword evidence="5" id="KW-0732">Signal</keyword>
<gene>
    <name evidence="14" type="ORF">SAMN02745181_3346</name>
</gene>
<protein>
    <submittedName>
        <fullName evidence="14">Cadherin domain-containing protein</fullName>
    </submittedName>
</protein>
<evidence type="ECO:0000259" key="12">
    <source>
        <dbReference type="PROSITE" id="PS50025"/>
    </source>
</evidence>
<evidence type="ECO:0000313" key="14">
    <source>
        <dbReference type="EMBL" id="SHK17527.1"/>
    </source>
</evidence>
<dbReference type="FunFam" id="2.60.40.60:FF:000015">
    <property type="entry name" value="FAT atypical cadherin 1"/>
    <property type="match status" value="2"/>
</dbReference>
<dbReference type="FunFam" id="2.60.40.60:FF:000020">
    <property type="entry name" value="Dachsous cadherin-related 1b"/>
    <property type="match status" value="1"/>
</dbReference>
<dbReference type="Pfam" id="PF18884">
    <property type="entry name" value="TSP3_bac"/>
    <property type="match status" value="2"/>
</dbReference>
<evidence type="ECO:0000256" key="11">
    <source>
        <dbReference type="SAM" id="MobiDB-lite"/>
    </source>
</evidence>
<dbReference type="SMART" id="SM00282">
    <property type="entry name" value="LamG"/>
    <property type="match status" value="1"/>
</dbReference>
<dbReference type="InterPro" id="IPR039808">
    <property type="entry name" value="Cadherin"/>
</dbReference>
<dbReference type="GO" id="GO:0016342">
    <property type="term" value="C:catenin complex"/>
    <property type="evidence" value="ECO:0007669"/>
    <property type="project" value="TreeGrafter"/>
</dbReference>
<evidence type="ECO:0000256" key="3">
    <source>
        <dbReference type="ARBA" id="ARBA00022525"/>
    </source>
</evidence>
<keyword evidence="7" id="KW-0106">Calcium</keyword>
<feature type="domain" description="Cadherin" evidence="13">
    <location>
        <begin position="462"/>
        <end position="560"/>
    </location>
</feature>
<evidence type="ECO:0000313" key="15">
    <source>
        <dbReference type="Proteomes" id="UP000184510"/>
    </source>
</evidence>
<feature type="domain" description="Cadherin" evidence="13">
    <location>
        <begin position="364"/>
        <end position="463"/>
    </location>
</feature>
<sequence length="1017" mass="101889">GSTVATVTSSDPDAGDSATYAITAGNDGSFAINSSTGVITTAAGLDYETTSSYTLTVEVTDGGGLTDTASVGIAINDVANDDSDSDGLADEWEIANFGSVSATDGASDSDGDGLSNAEEMAIGGDPNSSDSDSDGFADVLEVTVGTDLADAQSTPDSTYSGLHSWWNLNEAAGATTALDNSGSGFHASVNDITFNGSEATFDGVDDGLNAGTAAAILGTGDYTVSAKVKTAAGFSATGTVIQQRDPGGTGYLGEYMLNVNANGTVTYFIYNNGYQVNLTTTITVNDGNWHHIMAVRSGGTVTVYIDGVQAAQGSGTVQELLARSVAIGYDHRDNNKYFNGSIDDVRVYNRAVGNLEFYPNSAPTASDDTFSVNENAAAGTSVGTVIATDPDAGDILAYAIVAGNAGGEFAIDAGTGAITTTAALDYETASQYVLTVEVTDSGLLTDTATITVNVNNVNEAPVANDASGSVAEDAAIGTAVATVTSSDVDAGDSVSYAITAGNDGSFAIDSATGAITTAAALDYEAANSYALTVTATDAGGLTDTATVNVAVTNVNEAPSVADASGSVAEGQGAGVVVASVSASDPDAGDTVGYAVSGGPFAIDSSGVITTTAALDYEAANSYALTVTATDGGGLTDTATVNIAVTNVNEAPVANNVSVSVAEDSPAGTSVATVTSTDPDAGDSVSYAIAAGNDGSFAINSTTGEITLAGMVDYETTSSYVLTVTATDGGGLTGTATVNVTVTDVAFEDYDSDSLDDNWEIANFGDTTSSDGTGDADNDGLTDGEEYLAGSDPNSSDGDADGFHDVLEIKVGTDPMDALDAPDTSYAGLEGWWSLDESVGATSAVDNSGNGLHAAVSGATFSGTEASFDGVNDYITTDPGLLNNLGAFTMSGWYRSGLTNGSRIGLWGQNDVIEFGINGNSLRVWTAGGGSASASIPAVNQWHHVVVVGDGSSLKIYIDGVLAGSGGNSATSYGSSAYSFNIGGGGVWDASGNSFTGDIKDVRVYYRAVDISEFYPAP</sequence>
<reference evidence="14 15" key="1">
    <citation type="submission" date="2016-11" db="EMBL/GenBank/DDBJ databases">
        <authorList>
            <person name="Jaros S."/>
            <person name="Januszkiewicz K."/>
            <person name="Wedrychowicz H."/>
        </authorList>
    </citation>
    <scope>NUCLEOTIDE SEQUENCE [LARGE SCALE GENOMIC DNA]</scope>
    <source>
        <strain evidence="14 15">DSM 18772</strain>
    </source>
</reference>
<evidence type="ECO:0000256" key="8">
    <source>
        <dbReference type="ARBA" id="ARBA00022989"/>
    </source>
</evidence>
<evidence type="ECO:0000256" key="1">
    <source>
        <dbReference type="ARBA" id="ARBA00004370"/>
    </source>
</evidence>
<dbReference type="InParanoid" id="A0A1M6QBR4"/>
<dbReference type="GO" id="GO:0016477">
    <property type="term" value="P:cell migration"/>
    <property type="evidence" value="ECO:0007669"/>
    <property type="project" value="TreeGrafter"/>
</dbReference>
<dbReference type="CDD" id="cd00110">
    <property type="entry name" value="LamG"/>
    <property type="match status" value="1"/>
</dbReference>
<keyword evidence="3" id="KW-0964">Secreted</keyword>
<dbReference type="SMART" id="SM00112">
    <property type="entry name" value="CA"/>
    <property type="match status" value="5"/>
</dbReference>
<dbReference type="InterPro" id="IPR006644">
    <property type="entry name" value="Cadg"/>
</dbReference>
<organism evidence="14 15">
    <name type="scientific">Rubritalea squalenifaciens DSM 18772</name>
    <dbReference type="NCBI Taxonomy" id="1123071"/>
    <lineage>
        <taxon>Bacteria</taxon>
        <taxon>Pseudomonadati</taxon>
        <taxon>Verrucomicrobiota</taxon>
        <taxon>Verrucomicrobiia</taxon>
        <taxon>Verrucomicrobiales</taxon>
        <taxon>Rubritaleaceae</taxon>
        <taxon>Rubritalea</taxon>
    </lineage>
</organism>
<feature type="compositionally biased region" description="Acidic residues" evidence="11">
    <location>
        <begin position="773"/>
        <end position="785"/>
    </location>
</feature>
<dbReference type="GO" id="GO:0045296">
    <property type="term" value="F:cadherin binding"/>
    <property type="evidence" value="ECO:0007669"/>
    <property type="project" value="TreeGrafter"/>
</dbReference>
<dbReference type="Gene3D" id="2.60.120.200">
    <property type="match status" value="2"/>
</dbReference>
<evidence type="ECO:0000256" key="9">
    <source>
        <dbReference type="ARBA" id="ARBA00023136"/>
    </source>
</evidence>
<dbReference type="InterPro" id="IPR001791">
    <property type="entry name" value="Laminin_G"/>
</dbReference>
<keyword evidence="10" id="KW-1015">Disulfide bond</keyword>
<evidence type="ECO:0000256" key="5">
    <source>
        <dbReference type="ARBA" id="ARBA00022729"/>
    </source>
</evidence>
<dbReference type="RefSeq" id="WP_200797153.1">
    <property type="nucleotide sequence ID" value="NZ_FQYR01000006.1"/>
</dbReference>
<dbReference type="SMART" id="SM00736">
    <property type="entry name" value="CADG"/>
    <property type="match status" value="4"/>
</dbReference>
<evidence type="ECO:0000256" key="7">
    <source>
        <dbReference type="ARBA" id="ARBA00022837"/>
    </source>
</evidence>
<keyword evidence="6" id="KW-0677">Repeat</keyword>
<dbReference type="CDD" id="cd11304">
    <property type="entry name" value="Cadherin_repeat"/>
    <property type="match status" value="5"/>
</dbReference>
<proteinExistence type="predicted"/>
<keyword evidence="4" id="KW-0812">Transmembrane</keyword>
<evidence type="ECO:0000259" key="13">
    <source>
        <dbReference type="PROSITE" id="PS50268"/>
    </source>
</evidence>
<dbReference type="Pfam" id="PF13385">
    <property type="entry name" value="Laminin_G_3"/>
    <property type="match status" value="2"/>
</dbReference>
<dbReference type="InterPro" id="IPR002126">
    <property type="entry name" value="Cadherin-like_dom"/>
</dbReference>
<keyword evidence="15" id="KW-1185">Reference proteome</keyword>
<dbReference type="SMART" id="SM00560">
    <property type="entry name" value="LamGL"/>
    <property type="match status" value="2"/>
</dbReference>
<dbReference type="InterPro" id="IPR006558">
    <property type="entry name" value="LamG-like"/>
</dbReference>
<name>A0A1M6QBR4_9BACT</name>
<dbReference type="InterPro" id="IPR013320">
    <property type="entry name" value="ConA-like_dom_sf"/>
</dbReference>
<feature type="region of interest" description="Disordered" evidence="11">
    <location>
        <begin position="99"/>
        <end position="135"/>
    </location>
</feature>
<feature type="region of interest" description="Disordered" evidence="11">
    <location>
        <begin position="761"/>
        <end position="801"/>
    </location>
</feature>
<dbReference type="SMART" id="SM00089">
    <property type="entry name" value="PKD"/>
    <property type="match status" value="4"/>
</dbReference>
<feature type="domain" description="Cadherin" evidence="13">
    <location>
        <begin position="652"/>
        <end position="744"/>
    </location>
</feature>
<keyword evidence="9" id="KW-0472">Membrane</keyword>
<dbReference type="Gene3D" id="2.60.40.60">
    <property type="entry name" value="Cadherins"/>
    <property type="match status" value="5"/>
</dbReference>
<dbReference type="AlphaFoldDB" id="A0A1M6QBR4"/>
<dbReference type="SUPFAM" id="SSF49313">
    <property type="entry name" value="Cadherin-like"/>
    <property type="match status" value="5"/>
</dbReference>
<dbReference type="InterPro" id="IPR059100">
    <property type="entry name" value="TSP3_bac"/>
</dbReference>
<dbReference type="Pfam" id="PF00028">
    <property type="entry name" value="Cadherin"/>
    <property type="match status" value="5"/>
</dbReference>
<keyword evidence="8" id="KW-1133">Transmembrane helix</keyword>
<evidence type="ECO:0000256" key="4">
    <source>
        <dbReference type="ARBA" id="ARBA00022692"/>
    </source>
</evidence>
<dbReference type="Proteomes" id="UP000184510">
    <property type="component" value="Unassembled WGS sequence"/>
</dbReference>
<dbReference type="PRINTS" id="PR00205">
    <property type="entry name" value="CADHERIN"/>
</dbReference>
<dbReference type="InterPro" id="IPR015919">
    <property type="entry name" value="Cadherin-like_sf"/>
</dbReference>
<dbReference type="PANTHER" id="PTHR24027:SF438">
    <property type="entry name" value="CADHERIN 23"/>
    <property type="match status" value="1"/>
</dbReference>
<dbReference type="PANTHER" id="PTHR24027">
    <property type="entry name" value="CADHERIN-23"/>
    <property type="match status" value="1"/>
</dbReference>
<evidence type="ECO:0000256" key="6">
    <source>
        <dbReference type="ARBA" id="ARBA00022737"/>
    </source>
</evidence>
<accession>A0A1M6QBR4</accession>
<dbReference type="GO" id="GO:0007156">
    <property type="term" value="P:homophilic cell adhesion via plasma membrane adhesion molecules"/>
    <property type="evidence" value="ECO:0007669"/>
    <property type="project" value="InterPro"/>
</dbReference>
<dbReference type="STRING" id="1123071.SAMN02745181_3346"/>
<dbReference type="PROSITE" id="PS50268">
    <property type="entry name" value="CADHERIN_2"/>
    <property type="match status" value="5"/>
</dbReference>
<feature type="domain" description="Cadherin" evidence="13">
    <location>
        <begin position="566"/>
        <end position="653"/>
    </location>
</feature>
<dbReference type="InterPro" id="IPR022409">
    <property type="entry name" value="PKD/Chitinase_dom"/>
</dbReference>
<feature type="domain" description="Cadherin" evidence="13">
    <location>
        <begin position="1"/>
        <end position="88"/>
    </location>
</feature>
<evidence type="ECO:0000256" key="10">
    <source>
        <dbReference type="ARBA" id="ARBA00023157"/>
    </source>
</evidence>
<dbReference type="GO" id="GO:0005509">
    <property type="term" value="F:calcium ion binding"/>
    <property type="evidence" value="ECO:0007669"/>
    <property type="project" value="InterPro"/>
</dbReference>
<dbReference type="GO" id="GO:0008013">
    <property type="term" value="F:beta-catenin binding"/>
    <property type="evidence" value="ECO:0007669"/>
    <property type="project" value="TreeGrafter"/>
</dbReference>
<feature type="non-terminal residue" evidence="14">
    <location>
        <position position="1"/>
    </location>
</feature>
<dbReference type="PROSITE" id="PS50025">
    <property type="entry name" value="LAM_G_DOMAIN"/>
    <property type="match status" value="1"/>
</dbReference>
<feature type="domain" description="Laminin G" evidence="12">
    <location>
        <begin position="191"/>
        <end position="376"/>
    </location>
</feature>
<dbReference type="EMBL" id="FQYR01000006">
    <property type="protein sequence ID" value="SHK17527.1"/>
    <property type="molecule type" value="Genomic_DNA"/>
</dbReference>